<dbReference type="Pfam" id="PF18833">
    <property type="entry name" value="TPR_22"/>
    <property type="match status" value="1"/>
</dbReference>
<keyword evidence="1" id="KW-0677">Repeat</keyword>
<dbReference type="SMART" id="SM00028">
    <property type="entry name" value="TPR"/>
    <property type="match status" value="14"/>
</dbReference>
<dbReference type="InterPro" id="IPR039226">
    <property type="entry name" value="Ski3/TTC37"/>
</dbReference>
<dbReference type="InterPro" id="IPR019734">
    <property type="entry name" value="TPR_rpt"/>
</dbReference>
<feature type="repeat" description="TPR" evidence="3">
    <location>
        <begin position="1034"/>
        <end position="1067"/>
    </location>
</feature>
<feature type="repeat" description="TPR" evidence="3">
    <location>
        <begin position="719"/>
        <end position="752"/>
    </location>
</feature>
<dbReference type="InterPro" id="IPR040962">
    <property type="entry name" value="TPR_22"/>
</dbReference>
<feature type="repeat" description="TPR" evidence="3">
    <location>
        <begin position="685"/>
        <end position="718"/>
    </location>
</feature>
<dbReference type="Gene3D" id="1.25.40.10">
    <property type="entry name" value="Tetratricopeptide repeat domain"/>
    <property type="match status" value="5"/>
</dbReference>
<accession>A0A1D8NLC1</accession>
<evidence type="ECO:0000256" key="2">
    <source>
        <dbReference type="ARBA" id="ARBA00022803"/>
    </source>
</evidence>
<evidence type="ECO:0000256" key="3">
    <source>
        <dbReference type="PROSITE-ProRule" id="PRU00339"/>
    </source>
</evidence>
<proteinExistence type="predicted"/>
<feature type="compositionally biased region" description="Basic and acidic residues" evidence="4">
    <location>
        <begin position="350"/>
        <end position="381"/>
    </location>
</feature>
<dbReference type="SUPFAM" id="SSF48452">
    <property type="entry name" value="TPR-like"/>
    <property type="match status" value="3"/>
</dbReference>
<dbReference type="PROSITE" id="PS50005">
    <property type="entry name" value="TPR"/>
    <property type="match status" value="3"/>
</dbReference>
<reference evidence="5 6" key="1">
    <citation type="journal article" date="2016" name="PLoS ONE">
        <title>Sequence Assembly of Yarrowia lipolytica Strain W29/CLIB89 Shows Transposable Element Diversity.</title>
        <authorList>
            <person name="Magnan C."/>
            <person name="Yu J."/>
            <person name="Chang I."/>
            <person name="Jahn E."/>
            <person name="Kanomata Y."/>
            <person name="Wu J."/>
            <person name="Zeller M."/>
            <person name="Oakes M."/>
            <person name="Baldi P."/>
            <person name="Sandmeyer S."/>
        </authorList>
    </citation>
    <scope>NUCLEOTIDE SEQUENCE [LARGE SCALE GENOMIC DNA]</scope>
    <source>
        <strain evidence="6">CLIB89(W29)</strain>
    </source>
</reference>
<keyword evidence="2 3" id="KW-0802">TPR repeat</keyword>
<dbReference type="EMBL" id="CP017558">
    <property type="protein sequence ID" value="AOW06429.1"/>
    <property type="molecule type" value="Genomic_DNA"/>
</dbReference>
<dbReference type="Pfam" id="PF13181">
    <property type="entry name" value="TPR_8"/>
    <property type="match status" value="2"/>
</dbReference>
<name>A0A1D8NLC1_YARLL</name>
<dbReference type="PANTHER" id="PTHR15704">
    <property type="entry name" value="SUPERKILLER 3 PROTEIN-RELATED"/>
    <property type="match status" value="1"/>
</dbReference>
<evidence type="ECO:0000313" key="5">
    <source>
        <dbReference type="EMBL" id="AOW06429.1"/>
    </source>
</evidence>
<dbReference type="VEuPathDB" id="FungiDB:YALI0_F00286g"/>
<dbReference type="GO" id="GO:0055087">
    <property type="term" value="C:Ski complex"/>
    <property type="evidence" value="ECO:0007669"/>
    <property type="project" value="InterPro"/>
</dbReference>
<dbReference type="SUPFAM" id="SSF81901">
    <property type="entry name" value="HCP-like"/>
    <property type="match status" value="1"/>
</dbReference>
<evidence type="ECO:0000256" key="1">
    <source>
        <dbReference type="ARBA" id="ARBA00022737"/>
    </source>
</evidence>
<organism evidence="5 6">
    <name type="scientific">Yarrowia lipolytica</name>
    <name type="common">Candida lipolytica</name>
    <dbReference type="NCBI Taxonomy" id="4952"/>
    <lineage>
        <taxon>Eukaryota</taxon>
        <taxon>Fungi</taxon>
        <taxon>Dikarya</taxon>
        <taxon>Ascomycota</taxon>
        <taxon>Saccharomycotina</taxon>
        <taxon>Dipodascomycetes</taxon>
        <taxon>Dipodascales</taxon>
        <taxon>Dipodascales incertae sedis</taxon>
        <taxon>Yarrowia</taxon>
    </lineage>
</organism>
<dbReference type="PANTHER" id="PTHR15704:SF7">
    <property type="entry name" value="SUPERKILLER COMPLEX PROTEIN 3"/>
    <property type="match status" value="1"/>
</dbReference>
<dbReference type="GO" id="GO:0006401">
    <property type="term" value="P:RNA catabolic process"/>
    <property type="evidence" value="ECO:0007669"/>
    <property type="project" value="InterPro"/>
</dbReference>
<evidence type="ECO:0000313" key="6">
    <source>
        <dbReference type="Proteomes" id="UP000182444"/>
    </source>
</evidence>
<evidence type="ECO:0008006" key="7">
    <source>
        <dbReference type="Google" id="ProtNLM"/>
    </source>
</evidence>
<dbReference type="Pfam" id="PF14559">
    <property type="entry name" value="TPR_19"/>
    <property type="match status" value="1"/>
</dbReference>
<dbReference type="GeneID" id="2908548"/>
<sequence length="1442" mass="160474">MSAQALKELLKRCKEAISSGRFPDAIEAANDALEVDEENYQATLLLGKAQYLNKDNTAACAAYDKAIKLEPTQPLAYIGLLQACNVRSNGKKYLATLIEVLKILCGQDHQTKANDTYCKSERAIYSHATPETQLEFTKLQIPGSPLFSLMESVMPKPAFTYEKLVKMEEEQEKKALNKALADANFTITGKKKRTPQQVRYDFHSKSNLPFLYQELINWTNNDELRIETEKKLLKCRADLLASAPPGKEKEQLHMEVSDMVDGAVVIKARDSLAWDLYLEWLDPRDLGDLPSETVNEYLDFFSETGLHKILSGYIYSDISSMVRTKKEDKKDNEEGEDGAKDGEAAEDGDIEKTAKVDKKEPKKEPKEPKKEPKDSKEKDAAEGDDDLTGLEEKDGGNDEVLSEDITTYLSEGLKQDPKSILGHRISAQYYFHHKEYAEAIRMCLSGIETANKYHDTWLSHVKNALRHFSIILGTCYIFYQAPKNFDNALEIFNAVLEEEPKNVAGLVGKGLILVEKKQWSEARTLLQEVVDKNPDNSQALFELSWCCVLMGDYEQGRKGLEHVIGLVTGSDSVSRDLRAQCYWRIGQSYEKEGHDDTQVIFQAYLKSLTENPNFAPSYTALGLLYADSVGDQARASKCFYKALELSAQEIKAAERLAIEFSDKGDWDAVEVIANRVIGVMKDKVAWPYRALGISYLNKNDFGKAIVNFQWVLRVDSTDVNAWTGLGEAYKKAGRLTSALKALERANQLISKQEGDDSTDNQLDKWIPGYLAAVSHSELAEYSAALEILENILQHHPHENIVLRALQTTLNSAATASITDGLYVEGANYAIKSLESCVVSVGLGHQSQDLWKSIGDACAVFLRVESQIQRFPIELAKKIFSGMSADKVREFNNFAERNFSFDSNHALLVQIGEHDGQPLDGADLEYPTPVTQESINVLYLTAFKYSLLCARPDPSTQAAGWYNLGLAELGLALKAQDKSDDNLNLAASQCLKRALHIEHKNADIWNAFGVASVRLNVRVAQHCFIRALTLNNRAPQIWANLGALYLGQGDLELAKESFSLTQTMDPEFVEAWQGLGIIASVTGDEKKARANFEQSFVVSKGVQDLAKLLYGLSVFEKVSCTGSREVAVENATLALDKLLKAKPNSKLGLLLRGSLLEFQGDYEEAEIQITNLCNALEVLYEELESDHDLEDFAKAKSQLARIALGMHDFEAAIQHAEFALDVAQERPNLTKTRLSAQITCGLAHFFISQFDESISCFQQALEESDEDQEIVVLLVQVLWAKGGEARDVARDQLYDSVEHKGSNLQIALVLGAIGLVEDNSDLQDAALDELNGLSLDLKLKDTGNKLEWVTSLLAKSLTGSDFEAALPWRRSAFVNHSEYKVWSHVDKKIALQVANQNALNRASFDYTQLSDALVDIGTLECAQRALFLRPSSVDAWKTLAGCV</sequence>
<dbReference type="OMA" id="CQWELDP"/>
<protein>
    <recommendedName>
        <fullName evidence="7">Superkiller protein 3</fullName>
    </recommendedName>
</protein>
<dbReference type="Proteomes" id="UP000182444">
    <property type="component" value="Chromosome 1F"/>
</dbReference>
<feature type="compositionally biased region" description="Basic and acidic residues" evidence="4">
    <location>
        <begin position="324"/>
        <end position="343"/>
    </location>
</feature>
<dbReference type="eggNOG" id="KOG1127">
    <property type="taxonomic scope" value="Eukaryota"/>
</dbReference>
<dbReference type="RefSeq" id="XP_068139305.1">
    <property type="nucleotide sequence ID" value="XM_068283204.1"/>
</dbReference>
<feature type="region of interest" description="Disordered" evidence="4">
    <location>
        <begin position="323"/>
        <end position="399"/>
    </location>
</feature>
<gene>
    <name evidence="5" type="ORF">YALI1_F00307g</name>
</gene>
<dbReference type="Pfam" id="PF13432">
    <property type="entry name" value="TPR_16"/>
    <property type="match status" value="2"/>
</dbReference>
<dbReference type="InterPro" id="IPR011990">
    <property type="entry name" value="TPR-like_helical_dom_sf"/>
</dbReference>
<dbReference type="VEuPathDB" id="FungiDB:YALI1_F00307g"/>
<evidence type="ECO:0000256" key="4">
    <source>
        <dbReference type="SAM" id="MobiDB-lite"/>
    </source>
</evidence>